<keyword evidence="3" id="KW-1185">Reference proteome</keyword>
<proteinExistence type="predicted"/>
<evidence type="ECO:0000313" key="3">
    <source>
        <dbReference type="Proteomes" id="UP001175000"/>
    </source>
</evidence>
<protein>
    <submittedName>
        <fullName evidence="2">Uncharacterized protein</fullName>
    </submittedName>
</protein>
<name>A0AA39WPA5_9PEZI</name>
<feature type="region of interest" description="Disordered" evidence="1">
    <location>
        <begin position="148"/>
        <end position="201"/>
    </location>
</feature>
<sequence>MERLKMGFPTASMVELPELEYQYILHRKFILNYYRNRAIGFDWAGCVGDARIFRMVEPLDQAISDLGWVDIGPEKFIAWEQHFKYFDEDDEAQALRESRERAIRDNQDMEISEKKARLHDRADRKEELVAARKVLMSMGKVQKRLKVKNKSKQKKGSIGTCTQKPHTPPKIVVTGAGVQKPQSKSNGWQELSHGETKAARKKRLELSRNVDKLESILDSLTL</sequence>
<reference evidence="2" key="1">
    <citation type="submission" date="2023-06" db="EMBL/GenBank/DDBJ databases">
        <title>Genome-scale phylogeny and comparative genomics of the fungal order Sordariales.</title>
        <authorList>
            <consortium name="Lawrence Berkeley National Laboratory"/>
            <person name="Hensen N."/>
            <person name="Bonometti L."/>
            <person name="Westerberg I."/>
            <person name="Brannstrom I.O."/>
            <person name="Guillou S."/>
            <person name="Cros-Aarteil S."/>
            <person name="Calhoun S."/>
            <person name="Haridas S."/>
            <person name="Kuo A."/>
            <person name="Mondo S."/>
            <person name="Pangilinan J."/>
            <person name="Riley R."/>
            <person name="Labutti K."/>
            <person name="Andreopoulos B."/>
            <person name="Lipzen A."/>
            <person name="Chen C."/>
            <person name="Yanf M."/>
            <person name="Daum C."/>
            <person name="Ng V."/>
            <person name="Clum A."/>
            <person name="Steindorff A."/>
            <person name="Ohm R."/>
            <person name="Martin F."/>
            <person name="Silar P."/>
            <person name="Natvig D."/>
            <person name="Lalanne C."/>
            <person name="Gautier V."/>
            <person name="Ament-Velasquez S.L."/>
            <person name="Kruys A."/>
            <person name="Hutchinson M.I."/>
            <person name="Powell A.J."/>
            <person name="Barry K."/>
            <person name="Miller A.N."/>
            <person name="Grigoriev I.V."/>
            <person name="Debuchy R."/>
            <person name="Gladieux P."/>
            <person name="Thoren M.H."/>
            <person name="Johannesson H."/>
        </authorList>
    </citation>
    <scope>NUCLEOTIDE SEQUENCE</scope>
    <source>
        <strain evidence="2">CBS 606.72</strain>
    </source>
</reference>
<evidence type="ECO:0000313" key="2">
    <source>
        <dbReference type="EMBL" id="KAK0619093.1"/>
    </source>
</evidence>
<accession>A0AA39WPA5</accession>
<dbReference type="Proteomes" id="UP001175000">
    <property type="component" value="Unassembled WGS sequence"/>
</dbReference>
<dbReference type="AlphaFoldDB" id="A0AA39WPA5"/>
<evidence type="ECO:0000256" key="1">
    <source>
        <dbReference type="SAM" id="MobiDB-lite"/>
    </source>
</evidence>
<organism evidence="2 3">
    <name type="scientific">Immersiella caudata</name>
    <dbReference type="NCBI Taxonomy" id="314043"/>
    <lineage>
        <taxon>Eukaryota</taxon>
        <taxon>Fungi</taxon>
        <taxon>Dikarya</taxon>
        <taxon>Ascomycota</taxon>
        <taxon>Pezizomycotina</taxon>
        <taxon>Sordariomycetes</taxon>
        <taxon>Sordariomycetidae</taxon>
        <taxon>Sordariales</taxon>
        <taxon>Lasiosphaeriaceae</taxon>
        <taxon>Immersiella</taxon>
    </lineage>
</organism>
<gene>
    <name evidence="2" type="ORF">B0T14DRAFT_200376</name>
</gene>
<comment type="caution">
    <text evidence="2">The sequence shown here is derived from an EMBL/GenBank/DDBJ whole genome shotgun (WGS) entry which is preliminary data.</text>
</comment>
<feature type="compositionally biased region" description="Basic and acidic residues" evidence="1">
    <location>
        <begin position="192"/>
        <end position="201"/>
    </location>
</feature>
<dbReference type="EMBL" id="JAULSU010000004">
    <property type="protein sequence ID" value="KAK0619093.1"/>
    <property type="molecule type" value="Genomic_DNA"/>
</dbReference>
<feature type="compositionally biased region" description="Polar residues" evidence="1">
    <location>
        <begin position="180"/>
        <end position="189"/>
    </location>
</feature>